<dbReference type="GO" id="GO:0015562">
    <property type="term" value="F:efflux transmembrane transporter activity"/>
    <property type="evidence" value="ECO:0007669"/>
    <property type="project" value="InterPro"/>
</dbReference>
<evidence type="ECO:0000256" key="1">
    <source>
        <dbReference type="ARBA" id="ARBA00004442"/>
    </source>
</evidence>
<protein>
    <submittedName>
        <fullName evidence="9">Outer membrane protein TolC</fullName>
    </submittedName>
</protein>
<evidence type="ECO:0000256" key="3">
    <source>
        <dbReference type="ARBA" id="ARBA00022448"/>
    </source>
</evidence>
<dbReference type="SUPFAM" id="SSF56954">
    <property type="entry name" value="Outer membrane efflux proteins (OEP)"/>
    <property type="match status" value="1"/>
</dbReference>
<evidence type="ECO:0000256" key="6">
    <source>
        <dbReference type="ARBA" id="ARBA00023136"/>
    </source>
</evidence>
<proteinExistence type="inferred from homology"/>
<dbReference type="PANTHER" id="PTHR30026">
    <property type="entry name" value="OUTER MEMBRANE PROTEIN TOLC"/>
    <property type="match status" value="1"/>
</dbReference>
<dbReference type="Gene3D" id="1.20.1600.10">
    <property type="entry name" value="Outer membrane efflux proteins (OEP)"/>
    <property type="match status" value="1"/>
</dbReference>
<dbReference type="EMBL" id="FSRC01000001">
    <property type="protein sequence ID" value="SIN77908.1"/>
    <property type="molecule type" value="Genomic_DNA"/>
</dbReference>
<sequence length="441" mass="50451">MKSSYKKLEIDRNPLNAKFNVTKNSSFDPIRNWTITVLLVIFTGFHSFGQSLDDYLKIAAENNPGLKGSYKEFEAALQKAAQIRSLPDPTLSFGYFISPVETRVGPQRARLSLNQMFPWFGTLKYYGTGSEAMAEAKFQAFTDAKNKLYFKVISAYYPLYELNKFIEIEEQNIEILKNYKTLATSQFSNGNGAMVDVLRVDIMLKDAETNLGILEKQRSPLVTRFNNLLNREEEEPVEVANELEDVLVQEDYRRDSLLENNPTLQEFDFKIKASHANEMTAASQGKPKIGVGLDYVIIGKREDMMVDDNGKNALMPMVSMSLPIFSGKYQAAKKEAKLMQEAYQFQKEEFENELLSTYDQLDFQVSKQQDLIRLYEAQIKQTQQSLDLLYTAYSNSGKSFEDVLQMQQQLLKYQKLKVSAETALKINIAEIDYITAKTLDQ</sequence>
<evidence type="ECO:0000313" key="9">
    <source>
        <dbReference type="EMBL" id="SIN77908.1"/>
    </source>
</evidence>
<dbReference type="InterPro" id="IPR051906">
    <property type="entry name" value="TolC-like"/>
</dbReference>
<dbReference type="Pfam" id="PF02321">
    <property type="entry name" value="OEP"/>
    <property type="match status" value="1"/>
</dbReference>
<keyword evidence="4" id="KW-1134">Transmembrane beta strand</keyword>
<name>A0A1N6E4D8_9BACT</name>
<dbReference type="PANTHER" id="PTHR30026:SF21">
    <property type="entry name" value="SLR1270 PROTEIN"/>
    <property type="match status" value="1"/>
</dbReference>
<keyword evidence="6" id="KW-0472">Membrane</keyword>
<keyword evidence="5" id="KW-0812">Transmembrane</keyword>
<feature type="coiled-coil region" evidence="8">
    <location>
        <begin position="329"/>
        <end position="385"/>
    </location>
</feature>
<evidence type="ECO:0000256" key="8">
    <source>
        <dbReference type="SAM" id="Coils"/>
    </source>
</evidence>
<comment type="subcellular location">
    <subcellularLocation>
        <location evidence="1">Cell outer membrane</location>
    </subcellularLocation>
</comment>
<accession>A0A1N6E4D8</accession>
<evidence type="ECO:0000256" key="7">
    <source>
        <dbReference type="ARBA" id="ARBA00023237"/>
    </source>
</evidence>
<evidence type="ECO:0000256" key="5">
    <source>
        <dbReference type="ARBA" id="ARBA00022692"/>
    </source>
</evidence>
<dbReference type="OrthoDB" id="1680428at2"/>
<dbReference type="Proteomes" id="UP000185221">
    <property type="component" value="Unassembled WGS sequence"/>
</dbReference>
<dbReference type="GO" id="GO:1990281">
    <property type="term" value="C:efflux pump complex"/>
    <property type="evidence" value="ECO:0007669"/>
    <property type="project" value="TreeGrafter"/>
</dbReference>
<evidence type="ECO:0000256" key="4">
    <source>
        <dbReference type="ARBA" id="ARBA00022452"/>
    </source>
</evidence>
<gene>
    <name evidence="9" type="ORF">SAMN05444394_1705</name>
</gene>
<evidence type="ECO:0000256" key="2">
    <source>
        <dbReference type="ARBA" id="ARBA00007613"/>
    </source>
</evidence>
<reference evidence="10" key="1">
    <citation type="submission" date="2016-11" db="EMBL/GenBank/DDBJ databases">
        <authorList>
            <person name="Varghese N."/>
            <person name="Submissions S."/>
        </authorList>
    </citation>
    <scope>NUCLEOTIDE SEQUENCE [LARGE SCALE GENOMIC DNA]</scope>
    <source>
        <strain evidence="10">DSM 15292</strain>
    </source>
</reference>
<keyword evidence="10" id="KW-1185">Reference proteome</keyword>
<dbReference type="GO" id="GO:0009279">
    <property type="term" value="C:cell outer membrane"/>
    <property type="evidence" value="ECO:0007669"/>
    <property type="project" value="UniProtKB-SubCell"/>
</dbReference>
<dbReference type="STRING" id="226505.SAMN05444394_1705"/>
<dbReference type="InterPro" id="IPR003423">
    <property type="entry name" value="OMP_efflux"/>
</dbReference>
<keyword evidence="8" id="KW-0175">Coiled coil</keyword>
<keyword evidence="3" id="KW-0813">Transport</keyword>
<evidence type="ECO:0000313" key="10">
    <source>
        <dbReference type="Proteomes" id="UP000185221"/>
    </source>
</evidence>
<organism evidence="9 10">
    <name type="scientific">Algoriphagus halophilus</name>
    <dbReference type="NCBI Taxonomy" id="226505"/>
    <lineage>
        <taxon>Bacteria</taxon>
        <taxon>Pseudomonadati</taxon>
        <taxon>Bacteroidota</taxon>
        <taxon>Cytophagia</taxon>
        <taxon>Cytophagales</taxon>
        <taxon>Cyclobacteriaceae</taxon>
        <taxon>Algoriphagus</taxon>
    </lineage>
</organism>
<comment type="similarity">
    <text evidence="2">Belongs to the outer membrane factor (OMF) (TC 1.B.17) family.</text>
</comment>
<dbReference type="RefSeq" id="WP_084560895.1">
    <property type="nucleotide sequence ID" value="NZ_FSRC01000001.1"/>
</dbReference>
<keyword evidence="7" id="KW-0998">Cell outer membrane</keyword>
<dbReference type="GO" id="GO:0015288">
    <property type="term" value="F:porin activity"/>
    <property type="evidence" value="ECO:0007669"/>
    <property type="project" value="TreeGrafter"/>
</dbReference>
<dbReference type="AlphaFoldDB" id="A0A1N6E4D8"/>